<evidence type="ECO:0008006" key="3">
    <source>
        <dbReference type="Google" id="ProtNLM"/>
    </source>
</evidence>
<organism evidence="1 2">
    <name type="scientific">Flavobacterium ardleyense</name>
    <dbReference type="NCBI Taxonomy" id="2038737"/>
    <lineage>
        <taxon>Bacteria</taxon>
        <taxon>Pseudomonadati</taxon>
        <taxon>Bacteroidota</taxon>
        <taxon>Flavobacteriia</taxon>
        <taxon>Flavobacteriales</taxon>
        <taxon>Flavobacteriaceae</taxon>
        <taxon>Flavobacterium</taxon>
    </lineage>
</organism>
<dbReference type="Proteomes" id="UP001597549">
    <property type="component" value="Unassembled WGS sequence"/>
</dbReference>
<sequence>MIVFLFFISCTDSTDFITVAAPSTAIVSRAAVGPESFPENSLNPNDYVGQVYSELFDDYYDGSATIFTLDSVSKRVTFLANENPNFISFSGFPYLFSSKDKAAYLLADGSTAATVASSLETIEAKQQLNTFISSLLPLYATEETYGVLHSFIVSFESDVLTSQHIGVSDKKIILTTTSIIRYAVYKSKKRPKKNTDPEWDLMVWAIIGGVEGRTESIEDAVVLSLICGVVSNSN</sequence>
<dbReference type="RefSeq" id="WP_379804844.1">
    <property type="nucleotide sequence ID" value="NZ_JBHUOL010000010.1"/>
</dbReference>
<dbReference type="EMBL" id="JBHUOL010000010">
    <property type="protein sequence ID" value="MFD2907949.1"/>
    <property type="molecule type" value="Genomic_DNA"/>
</dbReference>
<reference evidence="2" key="1">
    <citation type="journal article" date="2019" name="Int. J. Syst. Evol. Microbiol.">
        <title>The Global Catalogue of Microorganisms (GCM) 10K type strain sequencing project: providing services to taxonomists for standard genome sequencing and annotation.</title>
        <authorList>
            <consortium name="The Broad Institute Genomics Platform"/>
            <consortium name="The Broad Institute Genome Sequencing Center for Infectious Disease"/>
            <person name="Wu L."/>
            <person name="Ma J."/>
        </authorList>
    </citation>
    <scope>NUCLEOTIDE SEQUENCE [LARGE SCALE GENOMIC DNA]</scope>
    <source>
        <strain evidence="2">KCTC 52644</strain>
    </source>
</reference>
<comment type="caution">
    <text evidence="1">The sequence shown here is derived from an EMBL/GenBank/DDBJ whole genome shotgun (WGS) entry which is preliminary data.</text>
</comment>
<evidence type="ECO:0000313" key="2">
    <source>
        <dbReference type="Proteomes" id="UP001597549"/>
    </source>
</evidence>
<keyword evidence="2" id="KW-1185">Reference proteome</keyword>
<name>A0ABW5Z555_9FLAO</name>
<protein>
    <recommendedName>
        <fullName evidence="3">Lipoprotein</fullName>
    </recommendedName>
</protein>
<proteinExistence type="predicted"/>
<accession>A0ABW5Z555</accession>
<evidence type="ECO:0000313" key="1">
    <source>
        <dbReference type="EMBL" id="MFD2907949.1"/>
    </source>
</evidence>
<gene>
    <name evidence="1" type="ORF">ACFSX9_04300</name>
</gene>